<dbReference type="InterPro" id="IPR035940">
    <property type="entry name" value="CAP_sf"/>
</dbReference>
<dbReference type="eggNOG" id="KOG3017">
    <property type="taxonomic scope" value="Eukaryota"/>
</dbReference>
<dbReference type="InterPro" id="IPR001283">
    <property type="entry name" value="CRISP-related"/>
</dbReference>
<dbReference type="OrthoDB" id="337038at2759"/>
<comment type="subcellular location">
    <subcellularLocation>
        <location evidence="1">Secreted</location>
    </subcellularLocation>
</comment>
<dbReference type="OMA" id="YYWVVAR"/>
<dbReference type="InterPro" id="IPR034113">
    <property type="entry name" value="SCP_GAPR1-like"/>
</dbReference>
<dbReference type="KEGG" id="dya:Dyak_GE10229"/>
<evidence type="ECO:0000259" key="4">
    <source>
        <dbReference type="SMART" id="SM00198"/>
    </source>
</evidence>
<reference evidence="5 6" key="1">
    <citation type="journal article" date="2007" name="Nature">
        <title>Evolution of genes and genomes on the Drosophila phylogeny.</title>
        <authorList>
            <consortium name="Drosophila 12 Genomes Consortium"/>
            <person name="Clark A.G."/>
            <person name="Eisen M.B."/>
            <person name="Smith D.R."/>
            <person name="Bergman C.M."/>
            <person name="Oliver B."/>
            <person name="Markow T.A."/>
            <person name="Kaufman T.C."/>
            <person name="Kellis M."/>
            <person name="Gelbart W."/>
            <person name="Iyer V.N."/>
            <person name="Pollard D.A."/>
            <person name="Sackton T.B."/>
            <person name="Larracuente A.M."/>
            <person name="Singh N.D."/>
            <person name="Abad J.P."/>
            <person name="Abt D.N."/>
            <person name="Adryan B."/>
            <person name="Aguade M."/>
            <person name="Akashi H."/>
            <person name="Anderson W.W."/>
            <person name="Aquadro C.F."/>
            <person name="Ardell D.H."/>
            <person name="Arguello R."/>
            <person name="Artieri C.G."/>
            <person name="Barbash D.A."/>
            <person name="Barker D."/>
            <person name="Barsanti P."/>
            <person name="Batterham P."/>
            <person name="Batzoglou S."/>
            <person name="Begun D."/>
            <person name="Bhutkar A."/>
            <person name="Blanco E."/>
            <person name="Bosak S.A."/>
            <person name="Bradley R.K."/>
            <person name="Brand A.D."/>
            <person name="Brent M.R."/>
            <person name="Brooks A.N."/>
            <person name="Brown R.H."/>
            <person name="Butlin R.K."/>
            <person name="Caggese C."/>
            <person name="Calvi B.R."/>
            <person name="Bernardo de Carvalho A."/>
            <person name="Caspi A."/>
            <person name="Castrezana S."/>
            <person name="Celniker S.E."/>
            <person name="Chang J.L."/>
            <person name="Chapple C."/>
            <person name="Chatterji S."/>
            <person name="Chinwalla A."/>
            <person name="Civetta A."/>
            <person name="Clifton S.W."/>
            <person name="Comeron J.M."/>
            <person name="Costello J.C."/>
            <person name="Coyne J.A."/>
            <person name="Daub J."/>
            <person name="David R.G."/>
            <person name="Delcher A.L."/>
            <person name="Delehaunty K."/>
            <person name="Do C.B."/>
            <person name="Ebling H."/>
            <person name="Edwards K."/>
            <person name="Eickbush T."/>
            <person name="Evans J.D."/>
            <person name="Filipski A."/>
            <person name="Findeiss S."/>
            <person name="Freyhult E."/>
            <person name="Fulton L."/>
            <person name="Fulton R."/>
            <person name="Garcia A.C."/>
            <person name="Gardiner A."/>
            <person name="Garfield D.A."/>
            <person name="Garvin B.E."/>
            <person name="Gibson G."/>
            <person name="Gilbert D."/>
            <person name="Gnerre S."/>
            <person name="Godfrey J."/>
            <person name="Good R."/>
            <person name="Gotea V."/>
            <person name="Gravely B."/>
            <person name="Greenberg A.J."/>
            <person name="Griffiths-Jones S."/>
            <person name="Gross S."/>
            <person name="Guigo R."/>
            <person name="Gustafson E.A."/>
            <person name="Haerty W."/>
            <person name="Hahn M.W."/>
            <person name="Halligan D.L."/>
            <person name="Halpern A.L."/>
            <person name="Halter G.M."/>
            <person name="Han M.V."/>
            <person name="Heger A."/>
            <person name="Hillier L."/>
            <person name="Hinrichs A.S."/>
            <person name="Holmes I."/>
            <person name="Hoskins R.A."/>
            <person name="Hubisz M.J."/>
            <person name="Hultmark D."/>
            <person name="Huntley M.A."/>
            <person name="Jaffe D.B."/>
            <person name="Jagadeeshan S."/>
            <person name="Jeck W.R."/>
            <person name="Johnson J."/>
            <person name="Jones C.D."/>
            <person name="Jordan W.C."/>
            <person name="Karpen G.H."/>
            <person name="Kataoka E."/>
            <person name="Keightley P.D."/>
            <person name="Kheradpour P."/>
            <person name="Kirkness E.F."/>
            <person name="Koerich L.B."/>
            <person name="Kristiansen K."/>
            <person name="Kudrna D."/>
            <person name="Kulathinal R.J."/>
            <person name="Kumar S."/>
            <person name="Kwok R."/>
            <person name="Lander E."/>
            <person name="Langley C.H."/>
            <person name="Lapoint R."/>
            <person name="Lazzaro B.P."/>
            <person name="Lee S.J."/>
            <person name="Levesque L."/>
            <person name="Li R."/>
            <person name="Lin C.F."/>
            <person name="Lin M.F."/>
            <person name="Lindblad-Toh K."/>
            <person name="Llopart A."/>
            <person name="Long M."/>
            <person name="Low L."/>
            <person name="Lozovsky E."/>
            <person name="Lu J."/>
            <person name="Luo M."/>
            <person name="Machado C.A."/>
            <person name="Makalowski W."/>
            <person name="Marzo M."/>
            <person name="Matsuda M."/>
            <person name="Matzkin L."/>
            <person name="McAllister B."/>
            <person name="McBride C.S."/>
            <person name="McKernan B."/>
            <person name="McKernan K."/>
            <person name="Mendez-Lago M."/>
            <person name="Minx P."/>
            <person name="Mollenhauer M.U."/>
            <person name="Montooth K."/>
            <person name="Mount S.M."/>
            <person name="Mu X."/>
            <person name="Myers E."/>
            <person name="Negre B."/>
            <person name="Newfeld S."/>
            <person name="Nielsen R."/>
            <person name="Noor M.A."/>
            <person name="O'Grady P."/>
            <person name="Pachter L."/>
            <person name="Papaceit M."/>
            <person name="Parisi M.J."/>
            <person name="Parisi M."/>
            <person name="Parts L."/>
            <person name="Pedersen J.S."/>
            <person name="Pesole G."/>
            <person name="Phillippy A.M."/>
            <person name="Ponting C.P."/>
            <person name="Pop M."/>
            <person name="Porcelli D."/>
            <person name="Powell J.R."/>
            <person name="Prohaska S."/>
            <person name="Pruitt K."/>
            <person name="Puig M."/>
            <person name="Quesneville H."/>
            <person name="Ram K.R."/>
            <person name="Rand D."/>
            <person name="Rasmussen M.D."/>
            <person name="Reed L.K."/>
            <person name="Reenan R."/>
            <person name="Reily A."/>
            <person name="Remington K.A."/>
            <person name="Rieger T.T."/>
            <person name="Ritchie M.G."/>
            <person name="Robin C."/>
            <person name="Rogers Y.H."/>
            <person name="Rohde C."/>
            <person name="Rozas J."/>
            <person name="Rubenfield M.J."/>
            <person name="Ruiz A."/>
            <person name="Russo S."/>
            <person name="Salzberg S.L."/>
            <person name="Sanchez-Gracia A."/>
            <person name="Saranga D.J."/>
            <person name="Sato H."/>
            <person name="Schaeffer S.W."/>
            <person name="Schatz M.C."/>
            <person name="Schlenke T."/>
            <person name="Schwartz R."/>
            <person name="Segarra C."/>
            <person name="Singh R.S."/>
            <person name="Sirot L."/>
            <person name="Sirota M."/>
            <person name="Sisneros N.B."/>
            <person name="Smith C.D."/>
            <person name="Smith T.F."/>
            <person name="Spieth J."/>
            <person name="Stage D.E."/>
            <person name="Stark A."/>
            <person name="Stephan W."/>
            <person name="Strausberg R.L."/>
            <person name="Strempel S."/>
            <person name="Sturgill D."/>
            <person name="Sutton G."/>
            <person name="Sutton G.G."/>
            <person name="Tao W."/>
            <person name="Teichmann S."/>
            <person name="Tobari Y.N."/>
            <person name="Tomimura Y."/>
            <person name="Tsolas J.M."/>
            <person name="Valente V.L."/>
            <person name="Venter E."/>
            <person name="Venter J.C."/>
            <person name="Vicario S."/>
            <person name="Vieira F.G."/>
            <person name="Vilella A.J."/>
            <person name="Villasante A."/>
            <person name="Walenz B."/>
            <person name="Wang J."/>
            <person name="Wasserman M."/>
            <person name="Watts T."/>
            <person name="Wilson D."/>
            <person name="Wilson R.K."/>
            <person name="Wing R.A."/>
            <person name="Wolfner M.F."/>
            <person name="Wong A."/>
            <person name="Wong G.K."/>
            <person name="Wu C.I."/>
            <person name="Wu G."/>
            <person name="Yamamoto D."/>
            <person name="Yang H.P."/>
            <person name="Yang S.P."/>
            <person name="Yorke J.A."/>
            <person name="Yoshida K."/>
            <person name="Zdobnov E."/>
            <person name="Zhang P."/>
            <person name="Zhang Y."/>
            <person name="Zimin A.V."/>
            <person name="Baldwin J."/>
            <person name="Abdouelleil A."/>
            <person name="Abdulkadir J."/>
            <person name="Abebe A."/>
            <person name="Abera B."/>
            <person name="Abreu J."/>
            <person name="Acer S.C."/>
            <person name="Aftuck L."/>
            <person name="Alexander A."/>
            <person name="An P."/>
            <person name="Anderson E."/>
            <person name="Anderson S."/>
            <person name="Arachi H."/>
            <person name="Azer M."/>
            <person name="Bachantsang P."/>
            <person name="Barry A."/>
            <person name="Bayul T."/>
            <person name="Berlin A."/>
            <person name="Bessette D."/>
            <person name="Bloom T."/>
            <person name="Blye J."/>
            <person name="Boguslavskiy L."/>
            <person name="Bonnet C."/>
            <person name="Boukhgalter B."/>
            <person name="Bourzgui I."/>
            <person name="Brown A."/>
            <person name="Cahill P."/>
            <person name="Channer S."/>
            <person name="Cheshatsang Y."/>
            <person name="Chuda L."/>
            <person name="Citroen M."/>
            <person name="Collymore A."/>
            <person name="Cooke P."/>
            <person name="Costello M."/>
            <person name="D'Aco K."/>
            <person name="Daza R."/>
            <person name="De Haan G."/>
            <person name="DeGray S."/>
            <person name="DeMaso C."/>
            <person name="Dhargay N."/>
            <person name="Dooley K."/>
            <person name="Dooley E."/>
            <person name="Doricent M."/>
            <person name="Dorje P."/>
            <person name="Dorjee K."/>
            <person name="Dupes A."/>
            <person name="Elong R."/>
            <person name="Falk J."/>
            <person name="Farina A."/>
            <person name="Faro S."/>
            <person name="Ferguson D."/>
            <person name="Fisher S."/>
            <person name="Foley C.D."/>
            <person name="Franke A."/>
            <person name="Friedrich D."/>
            <person name="Gadbois L."/>
            <person name="Gearin G."/>
            <person name="Gearin C.R."/>
            <person name="Giannoukos G."/>
            <person name="Goode T."/>
            <person name="Graham J."/>
            <person name="Grandbois E."/>
            <person name="Grewal S."/>
            <person name="Gyaltsen K."/>
            <person name="Hafez N."/>
            <person name="Hagos B."/>
            <person name="Hall J."/>
            <person name="Henson C."/>
            <person name="Hollinger A."/>
            <person name="Honan T."/>
            <person name="Huard M.D."/>
            <person name="Hughes L."/>
            <person name="Hurhula B."/>
            <person name="Husby M.E."/>
            <person name="Kamat A."/>
            <person name="Kanga B."/>
            <person name="Kashin S."/>
            <person name="Khazanovich D."/>
            <person name="Kisner P."/>
            <person name="Lance K."/>
            <person name="Lara M."/>
            <person name="Lee W."/>
            <person name="Lennon N."/>
            <person name="Letendre F."/>
            <person name="LeVine R."/>
            <person name="Lipovsky A."/>
            <person name="Liu X."/>
            <person name="Liu J."/>
            <person name="Liu S."/>
            <person name="Lokyitsang T."/>
            <person name="Lokyitsang Y."/>
            <person name="Lubonja R."/>
            <person name="Lui A."/>
            <person name="MacDonald P."/>
            <person name="Magnisalis V."/>
            <person name="Maru K."/>
            <person name="Matthews C."/>
            <person name="McCusker W."/>
            <person name="McDonough S."/>
            <person name="Mehta T."/>
            <person name="Meldrim J."/>
            <person name="Meneus L."/>
            <person name="Mihai O."/>
            <person name="Mihalev A."/>
            <person name="Mihova T."/>
            <person name="Mittelman R."/>
            <person name="Mlenga V."/>
            <person name="Montmayeur A."/>
            <person name="Mulrain L."/>
            <person name="Navidi A."/>
            <person name="Naylor J."/>
            <person name="Negash T."/>
            <person name="Nguyen T."/>
            <person name="Nguyen N."/>
            <person name="Nicol R."/>
            <person name="Norbu C."/>
            <person name="Norbu N."/>
            <person name="Novod N."/>
            <person name="O'Neill B."/>
            <person name="Osman S."/>
            <person name="Markiewicz E."/>
            <person name="Oyono O.L."/>
            <person name="Patti C."/>
            <person name="Phunkhang P."/>
            <person name="Pierre F."/>
            <person name="Priest M."/>
            <person name="Raghuraman S."/>
            <person name="Rege F."/>
            <person name="Reyes R."/>
            <person name="Rise C."/>
            <person name="Rogov P."/>
            <person name="Ross K."/>
            <person name="Ryan E."/>
            <person name="Settipalli S."/>
            <person name="Shea T."/>
            <person name="Sherpa N."/>
            <person name="Shi L."/>
            <person name="Shih D."/>
            <person name="Sparrow T."/>
            <person name="Spaulding J."/>
            <person name="Stalker J."/>
            <person name="Stange-Thomann N."/>
            <person name="Stavropoulos S."/>
            <person name="Stone C."/>
            <person name="Strader C."/>
            <person name="Tesfaye S."/>
            <person name="Thomson T."/>
            <person name="Thoulutsang Y."/>
            <person name="Thoulutsang D."/>
            <person name="Topham K."/>
            <person name="Topping I."/>
            <person name="Tsamla T."/>
            <person name="Vassiliev H."/>
            <person name="Vo A."/>
            <person name="Wangchuk T."/>
            <person name="Wangdi T."/>
            <person name="Weiand M."/>
            <person name="Wilkinson J."/>
            <person name="Wilson A."/>
            <person name="Yadav S."/>
            <person name="Young G."/>
            <person name="Yu Q."/>
            <person name="Zembek L."/>
            <person name="Zhong D."/>
            <person name="Zimmer A."/>
            <person name="Zwirko Z."/>
            <person name="Jaffe D.B."/>
            <person name="Alvarez P."/>
            <person name="Brockman W."/>
            <person name="Butler J."/>
            <person name="Chin C."/>
            <person name="Gnerre S."/>
            <person name="Grabherr M."/>
            <person name="Kleber M."/>
            <person name="Mauceli E."/>
            <person name="MacCallum I."/>
        </authorList>
    </citation>
    <scope>NUCLEOTIDE SEQUENCE [LARGE SCALE GENOMIC DNA]</scope>
    <source>
        <strain evidence="6">Tai18E2 / Tucson 14021-0261.01</strain>
    </source>
</reference>
<evidence type="ECO:0000313" key="5">
    <source>
        <dbReference type="EMBL" id="EDW97885.1"/>
    </source>
</evidence>
<dbReference type="CDD" id="cd05382">
    <property type="entry name" value="CAP_GAPR1-like"/>
    <property type="match status" value="1"/>
</dbReference>
<proteinExistence type="predicted"/>
<dbReference type="PRINTS" id="PR00837">
    <property type="entry name" value="V5TPXLIKE"/>
</dbReference>
<organism evidence="5 6">
    <name type="scientific">Drosophila yakuba</name>
    <name type="common">Fruit fly</name>
    <dbReference type="NCBI Taxonomy" id="7245"/>
    <lineage>
        <taxon>Eukaryota</taxon>
        <taxon>Metazoa</taxon>
        <taxon>Ecdysozoa</taxon>
        <taxon>Arthropoda</taxon>
        <taxon>Hexapoda</taxon>
        <taxon>Insecta</taxon>
        <taxon>Pterygota</taxon>
        <taxon>Neoptera</taxon>
        <taxon>Endopterygota</taxon>
        <taxon>Diptera</taxon>
        <taxon>Brachycera</taxon>
        <taxon>Muscomorpha</taxon>
        <taxon>Ephydroidea</taxon>
        <taxon>Drosophilidae</taxon>
        <taxon>Drosophila</taxon>
        <taxon>Sophophora</taxon>
    </lineage>
</organism>
<dbReference type="GO" id="GO:0005576">
    <property type="term" value="C:extracellular region"/>
    <property type="evidence" value="ECO:0007669"/>
    <property type="project" value="UniProtKB-SubCell"/>
</dbReference>
<keyword evidence="6" id="KW-1185">Reference proteome</keyword>
<dbReference type="EMBL" id="CM000160">
    <property type="protein sequence ID" value="EDW97885.1"/>
    <property type="molecule type" value="Genomic_DNA"/>
</dbReference>
<dbReference type="SMART" id="SM00198">
    <property type="entry name" value="SCP"/>
    <property type="match status" value="1"/>
</dbReference>
<accession>B4PKT6</accession>
<dbReference type="AlphaFoldDB" id="B4PKT6"/>
<dbReference type="SMR" id="B4PKT6"/>
<dbReference type="PANTHER" id="PTHR10334">
    <property type="entry name" value="CYSTEINE-RICH SECRETORY PROTEIN-RELATED"/>
    <property type="match status" value="1"/>
</dbReference>
<sequence length="193" mass="21685">MGLVNILIVMALSLLVVVKADIKEDHLEEHNRLRKKHGSAPLELDDELTKGCEAYAKVLADSGKLEHSSSGGKYGENLCMRSDKPLECVQNWYDEIKDYDFEKGEFGMKTGHFTALVWKNTNKMGMGQATDSKGYYWVVARYYPPGNVVGQFKENVLPPIKGAGNGQEGNFNMVQVNTILIFIMLWVCCHHIN</sequence>
<feature type="domain" description="SCP" evidence="4">
    <location>
        <begin position="21"/>
        <end position="150"/>
    </location>
</feature>
<name>B4PKT6_DROYA</name>
<dbReference type="Gene3D" id="3.40.33.10">
    <property type="entry name" value="CAP"/>
    <property type="match status" value="1"/>
</dbReference>
<dbReference type="PhylomeDB" id="B4PKT6"/>
<gene>
    <name evidence="5" type="primary">Dyak\GE10229</name>
    <name evidence="5" type="synonym">dyak_GLEANR_10172</name>
    <name evidence="5" type="synonym">GE10229</name>
    <name evidence="5" type="ORF">Dyak_GE10229</name>
</gene>
<evidence type="ECO:0000256" key="3">
    <source>
        <dbReference type="SAM" id="SignalP"/>
    </source>
</evidence>
<keyword evidence="3" id="KW-0732">Signal</keyword>
<keyword evidence="2" id="KW-0964">Secreted</keyword>
<dbReference type="HOGENOM" id="CLU_035730_9_2_1"/>
<dbReference type="Proteomes" id="UP000002282">
    <property type="component" value="Chromosome 3R"/>
</dbReference>
<reference evidence="5 6" key="2">
    <citation type="journal article" date="2007" name="PLoS Biol.">
        <title>Principles of genome evolution in the Drosophila melanogaster species group.</title>
        <authorList>
            <person name="Ranz J.M."/>
            <person name="Maurin D."/>
            <person name="Chan Y.S."/>
            <person name="von Grotthuss M."/>
            <person name="Hillier L.W."/>
            <person name="Roote J."/>
            <person name="Ashburner M."/>
            <person name="Bergman C.M."/>
        </authorList>
    </citation>
    <scope>NUCLEOTIDE SEQUENCE [LARGE SCALE GENOMIC DNA]</scope>
    <source>
        <strain evidence="6">Tai18E2 / Tucson 14021-0261.01</strain>
    </source>
</reference>
<evidence type="ECO:0000256" key="2">
    <source>
        <dbReference type="ARBA" id="ARBA00022525"/>
    </source>
</evidence>
<evidence type="ECO:0000256" key="1">
    <source>
        <dbReference type="ARBA" id="ARBA00004613"/>
    </source>
</evidence>
<feature type="signal peptide" evidence="3">
    <location>
        <begin position="1"/>
        <end position="20"/>
    </location>
</feature>
<feature type="chain" id="PRO_5002818516" description="SCP domain-containing protein" evidence="3">
    <location>
        <begin position="21"/>
        <end position="193"/>
    </location>
</feature>
<evidence type="ECO:0000313" key="6">
    <source>
        <dbReference type="Proteomes" id="UP000002282"/>
    </source>
</evidence>
<dbReference type="Pfam" id="PF00188">
    <property type="entry name" value="CAP"/>
    <property type="match status" value="1"/>
</dbReference>
<dbReference type="InterPro" id="IPR018244">
    <property type="entry name" value="Allrgn_V5/Tpx1_CS"/>
</dbReference>
<dbReference type="SUPFAM" id="SSF55797">
    <property type="entry name" value="PR-1-like"/>
    <property type="match status" value="1"/>
</dbReference>
<protein>
    <recommendedName>
        <fullName evidence="4">SCP domain-containing protein</fullName>
    </recommendedName>
</protein>
<dbReference type="InterPro" id="IPR014044">
    <property type="entry name" value="CAP_dom"/>
</dbReference>
<dbReference type="PROSITE" id="PS01009">
    <property type="entry name" value="CRISP_1"/>
    <property type="match status" value="1"/>
</dbReference>
<dbReference type="FunFam" id="3.40.33.10:FF:000002">
    <property type="entry name" value="Golgi-associated plant pathogenesis-related protein 1"/>
    <property type="match status" value="1"/>
</dbReference>